<dbReference type="InterPro" id="IPR011989">
    <property type="entry name" value="ARM-like"/>
</dbReference>
<evidence type="ECO:0000256" key="4">
    <source>
        <dbReference type="SAM" id="MobiDB-lite"/>
    </source>
</evidence>
<evidence type="ECO:0000259" key="5">
    <source>
        <dbReference type="PROSITE" id="PS50303"/>
    </source>
</evidence>
<dbReference type="InterPro" id="IPR040000">
    <property type="entry name" value="NOP9"/>
</dbReference>
<feature type="domain" description="PUM-HD" evidence="5">
    <location>
        <begin position="257"/>
        <end position="615"/>
    </location>
</feature>
<keyword evidence="2" id="KW-0539">Nucleus</keyword>
<feature type="region of interest" description="Disordered" evidence="4">
    <location>
        <begin position="195"/>
        <end position="216"/>
    </location>
</feature>
<dbReference type="RefSeq" id="XP_014661952.1">
    <property type="nucleotide sequence ID" value="XM_014806466.1"/>
</dbReference>
<accession>A0ABM1DPT1</accession>
<feature type="compositionally biased region" description="Basic residues" evidence="4">
    <location>
        <begin position="1"/>
        <end position="18"/>
    </location>
</feature>
<dbReference type="Pfam" id="PF22493">
    <property type="entry name" value="PUF_NOP9"/>
    <property type="match status" value="1"/>
</dbReference>
<name>A0ABM1DPT1_PRICU</name>
<dbReference type="SUPFAM" id="SSF48371">
    <property type="entry name" value="ARM repeat"/>
    <property type="match status" value="2"/>
</dbReference>
<dbReference type="PANTHER" id="PTHR13102">
    <property type="entry name" value="NUCLEOLAR PROTEIN 9"/>
    <property type="match status" value="1"/>
</dbReference>
<proteinExistence type="predicted"/>
<dbReference type="SMART" id="SM00025">
    <property type="entry name" value="Pumilio"/>
    <property type="match status" value="5"/>
</dbReference>
<gene>
    <name evidence="7" type="primary">LOC106805006</name>
</gene>
<reference evidence="7" key="1">
    <citation type="submission" date="2025-08" db="UniProtKB">
        <authorList>
            <consortium name="RefSeq"/>
        </authorList>
    </citation>
    <scope>IDENTIFICATION</scope>
</reference>
<dbReference type="PANTHER" id="PTHR13102:SF0">
    <property type="entry name" value="NUCLEOLAR PROTEIN 9"/>
    <property type="match status" value="1"/>
</dbReference>
<feature type="region of interest" description="Disordered" evidence="4">
    <location>
        <begin position="1"/>
        <end position="26"/>
    </location>
</feature>
<evidence type="ECO:0000313" key="6">
    <source>
        <dbReference type="Proteomes" id="UP000695022"/>
    </source>
</evidence>
<sequence>MAAHTQSRKSAQRSKAHTFIKGSEPQHYDTPKLGYLDESTMGYYKRVQQQLAEDEFPSEDEKVIFVRNVMNETAGEEIKLGQNQTVSRILEQLLGIASPEQISRFLDGLLTDSTTACTDRILSHVTQTVLILSANLLRSAAVEIHIKEAISKNIGKLSEAMLVDIVGNTGHSYATHIVRTLLEVLTGVKVSHKLSSRSRSKRQEEKASHVPETNEKAEEEITSNFKGLFQQFCTQLPCKEVFENSLTSEITSPVLQTLLFVLHEYENAQCQDVCKKLLKHMKRCNGLPEYSCDRLASRVVECLLSVASEKQIVRIYDKHLEPRLVELALHPVGNFVIQSLIQHSSQEQFKSIFEVLAERLEDIFAANHVGIVTSLATACIRLKTKQKKYIEAVMKAFHCYEPERRVHVAPLILTMSTYETYFKLEEGGENNTTENKKVDESTDVALERQTLHGSVLLQHLLSFENTASIVASLLNLKPRDLAAMACDQSGSHVIDALARSAAVGEKSRDGLITQMKGQFVHVTMDKYGSRTLESIWSTATLKQKTSIAAELSARVDQLSSDRFGRYAVRNCALQHFKQRRKDWDEVQTRTSKKRKMFNDIIGVTGHGKLNAKKSK</sequence>
<keyword evidence="6" id="KW-1185">Reference proteome</keyword>
<evidence type="ECO:0000256" key="1">
    <source>
        <dbReference type="ARBA" id="ARBA00022737"/>
    </source>
</evidence>
<organism evidence="6 7">
    <name type="scientific">Priapulus caudatus</name>
    <name type="common">Priapulid worm</name>
    <dbReference type="NCBI Taxonomy" id="37621"/>
    <lineage>
        <taxon>Eukaryota</taxon>
        <taxon>Metazoa</taxon>
        <taxon>Ecdysozoa</taxon>
        <taxon>Scalidophora</taxon>
        <taxon>Priapulida</taxon>
        <taxon>Priapulimorpha</taxon>
        <taxon>Priapulimorphida</taxon>
        <taxon>Priapulidae</taxon>
        <taxon>Priapulus</taxon>
    </lineage>
</organism>
<dbReference type="InterPro" id="IPR016024">
    <property type="entry name" value="ARM-type_fold"/>
</dbReference>
<evidence type="ECO:0000256" key="2">
    <source>
        <dbReference type="ARBA" id="ARBA00023242"/>
    </source>
</evidence>
<evidence type="ECO:0000256" key="3">
    <source>
        <dbReference type="PROSITE-ProRule" id="PRU00317"/>
    </source>
</evidence>
<dbReference type="PROSITE" id="PS50302">
    <property type="entry name" value="PUM"/>
    <property type="match status" value="2"/>
</dbReference>
<feature type="repeat" description="Pumilio" evidence="3">
    <location>
        <begin position="319"/>
        <end position="354"/>
    </location>
</feature>
<protein>
    <submittedName>
        <fullName evidence="7">Nucleolar protein 9-like isoform X1</fullName>
    </submittedName>
</protein>
<dbReference type="Gene3D" id="1.25.10.10">
    <property type="entry name" value="Leucine-rich Repeat Variant"/>
    <property type="match status" value="2"/>
</dbReference>
<feature type="compositionally biased region" description="Basic and acidic residues" evidence="4">
    <location>
        <begin position="201"/>
        <end position="216"/>
    </location>
</feature>
<dbReference type="Proteomes" id="UP000695022">
    <property type="component" value="Unplaced"/>
</dbReference>
<dbReference type="InterPro" id="IPR033133">
    <property type="entry name" value="PUM-HD"/>
</dbReference>
<dbReference type="PROSITE" id="PS50303">
    <property type="entry name" value="PUM_HD"/>
    <property type="match status" value="1"/>
</dbReference>
<dbReference type="InterPro" id="IPR001313">
    <property type="entry name" value="Pumilio_RNA-bd_rpt"/>
</dbReference>
<evidence type="ECO:0000313" key="7">
    <source>
        <dbReference type="RefSeq" id="XP_014661952.1"/>
    </source>
</evidence>
<feature type="repeat" description="Pumilio" evidence="3">
    <location>
        <begin position="514"/>
        <end position="549"/>
    </location>
</feature>
<keyword evidence="1" id="KW-0677">Repeat</keyword>
<dbReference type="GeneID" id="106805006"/>